<sequence length="78" mass="9209">MNENIVFSKKEILNQFTTEELILELVTRDGKYLNDFFEAFIGSSILLRTHTKFTEDFKSNHVEEVKKILENLKAKKNE</sequence>
<gene>
    <name evidence="1" type="ORF">DW663_01265</name>
</gene>
<organism evidence="1 2">
    <name type="scientific">Fusobacterium mortiferum</name>
    <dbReference type="NCBI Taxonomy" id="850"/>
    <lineage>
        <taxon>Bacteria</taxon>
        <taxon>Fusobacteriati</taxon>
        <taxon>Fusobacteriota</taxon>
        <taxon>Fusobacteriia</taxon>
        <taxon>Fusobacteriales</taxon>
        <taxon>Fusobacteriaceae</taxon>
        <taxon>Fusobacterium</taxon>
    </lineage>
</organism>
<dbReference type="EMBL" id="QRHL01000001">
    <property type="protein sequence ID" value="RHF75050.1"/>
    <property type="molecule type" value="Genomic_DNA"/>
</dbReference>
<evidence type="ECO:0000313" key="2">
    <source>
        <dbReference type="Proteomes" id="UP000284676"/>
    </source>
</evidence>
<proteinExistence type="predicted"/>
<reference evidence="1 2" key="1">
    <citation type="submission" date="2018-08" db="EMBL/GenBank/DDBJ databases">
        <title>A genome reference for cultivated species of the human gut microbiota.</title>
        <authorList>
            <person name="Zou Y."/>
            <person name="Xue W."/>
            <person name="Luo G."/>
        </authorList>
    </citation>
    <scope>NUCLEOTIDE SEQUENCE [LARGE SCALE GENOMIC DNA]</scope>
    <source>
        <strain evidence="1 2">AM25-1</strain>
    </source>
</reference>
<evidence type="ECO:0000313" key="1">
    <source>
        <dbReference type="EMBL" id="RHF75050.1"/>
    </source>
</evidence>
<name>A0A414Q2L9_FUSMR</name>
<dbReference type="AlphaFoldDB" id="A0A414Q2L9"/>
<dbReference type="Proteomes" id="UP000284676">
    <property type="component" value="Unassembled WGS sequence"/>
</dbReference>
<accession>A0A414Q2L9</accession>
<protein>
    <submittedName>
        <fullName evidence="1">Uncharacterized protein</fullName>
    </submittedName>
</protein>
<dbReference type="RefSeq" id="WP_118233915.1">
    <property type="nucleotide sequence ID" value="NZ_QRHL01000001.1"/>
</dbReference>
<comment type="caution">
    <text evidence="1">The sequence shown here is derived from an EMBL/GenBank/DDBJ whole genome shotgun (WGS) entry which is preliminary data.</text>
</comment>